<organism evidence="4 5">
    <name type="scientific">Dendryphion nanum</name>
    <dbReference type="NCBI Taxonomy" id="256645"/>
    <lineage>
        <taxon>Eukaryota</taxon>
        <taxon>Fungi</taxon>
        <taxon>Dikarya</taxon>
        <taxon>Ascomycota</taxon>
        <taxon>Pezizomycotina</taxon>
        <taxon>Dothideomycetes</taxon>
        <taxon>Pleosporomycetidae</taxon>
        <taxon>Pleosporales</taxon>
        <taxon>Torulaceae</taxon>
        <taxon>Dendryphion</taxon>
    </lineage>
</organism>
<dbReference type="InterPro" id="IPR013830">
    <property type="entry name" value="SGNH_hydro"/>
</dbReference>
<keyword evidence="4" id="KW-0378">Hydrolase</keyword>
<dbReference type="PANTHER" id="PTHR37981">
    <property type="entry name" value="LIPASE 2"/>
    <property type="match status" value="1"/>
</dbReference>
<evidence type="ECO:0000256" key="1">
    <source>
        <dbReference type="SAM" id="Phobius"/>
    </source>
</evidence>
<dbReference type="GO" id="GO:0016788">
    <property type="term" value="F:hydrolase activity, acting on ester bonds"/>
    <property type="evidence" value="ECO:0007669"/>
    <property type="project" value="InterPro"/>
</dbReference>
<reference evidence="4" key="1">
    <citation type="journal article" date="2021" name="Nat. Commun.">
        <title>Genetic determinants of endophytism in the Arabidopsis root mycobiome.</title>
        <authorList>
            <person name="Mesny F."/>
            <person name="Miyauchi S."/>
            <person name="Thiergart T."/>
            <person name="Pickel B."/>
            <person name="Atanasova L."/>
            <person name="Karlsson M."/>
            <person name="Huettel B."/>
            <person name="Barry K.W."/>
            <person name="Haridas S."/>
            <person name="Chen C."/>
            <person name="Bauer D."/>
            <person name="Andreopoulos W."/>
            <person name="Pangilinan J."/>
            <person name="LaButti K."/>
            <person name="Riley R."/>
            <person name="Lipzen A."/>
            <person name="Clum A."/>
            <person name="Drula E."/>
            <person name="Henrissat B."/>
            <person name="Kohler A."/>
            <person name="Grigoriev I.V."/>
            <person name="Martin F.M."/>
            <person name="Hacquard S."/>
        </authorList>
    </citation>
    <scope>NUCLEOTIDE SEQUENCE</scope>
    <source>
        <strain evidence="4">MPI-CAGE-CH-0243</strain>
    </source>
</reference>
<feature type="domain" description="SGNH hydrolase-type esterase" evidence="3">
    <location>
        <begin position="29"/>
        <end position="247"/>
    </location>
</feature>
<accession>A0A9P9DNC6</accession>
<keyword evidence="5" id="KW-1185">Reference proteome</keyword>
<feature type="transmembrane region" description="Helical" evidence="1">
    <location>
        <begin position="374"/>
        <end position="396"/>
    </location>
</feature>
<dbReference type="PANTHER" id="PTHR37981:SF1">
    <property type="entry name" value="SGNH HYDROLASE-TYPE ESTERASE DOMAIN-CONTAINING PROTEIN"/>
    <property type="match status" value="1"/>
</dbReference>
<name>A0A9P9DNC6_9PLEO</name>
<keyword evidence="2" id="KW-0732">Signal</keyword>
<keyword evidence="1" id="KW-1133">Transmembrane helix</keyword>
<dbReference type="CDD" id="cd01823">
    <property type="entry name" value="SEST_like"/>
    <property type="match status" value="1"/>
</dbReference>
<keyword evidence="1" id="KW-0472">Membrane</keyword>
<keyword evidence="1" id="KW-0812">Transmembrane</keyword>
<dbReference type="Gene3D" id="3.40.50.1110">
    <property type="entry name" value="SGNH hydrolase"/>
    <property type="match status" value="1"/>
</dbReference>
<proteinExistence type="predicted"/>
<dbReference type="GO" id="GO:0006629">
    <property type="term" value="P:lipid metabolic process"/>
    <property type="evidence" value="ECO:0007669"/>
    <property type="project" value="TreeGrafter"/>
</dbReference>
<dbReference type="AlphaFoldDB" id="A0A9P9DNC6"/>
<dbReference type="Proteomes" id="UP000700596">
    <property type="component" value="Unassembled WGS sequence"/>
</dbReference>
<dbReference type="InterPro" id="IPR037460">
    <property type="entry name" value="SEST-like"/>
</dbReference>
<dbReference type="OrthoDB" id="21678at2759"/>
<sequence length="446" mass="49747">MISHVALLCCFALVSDAKGFPWIRQFASIGDSYAAGLGAGNRIDFSCSRYEQSYPNILHSLGFLGSASERTHQFLACSGATAVETLQKQVPALTNDIDLLTISAGGNDVGMTPVLDACIFQFRLGGDCDAAIIEANKRITDKTLMYTNVKNLFDAVKPKLTKNNALVFVTGYSLFFGVEDHLCDNVTWAVWRDVQGAKPFLKLEMRQKLNDMVRAVNHLLYNAALEAGPNFHFVDYSAAIEKAQGRYCEAGVEEPDPNRKGLSFYEWNTVDTGENGTALQRKTGDNVPKGSFEADLASRVHKTLQEHPDMEFDPEKGFVNKSKISPDGAAEDLIWWLLPDSWKRIFHPRPAAHTIIAQMIYEDINKIDQQRDGITMLISILGGTLFAIIGVIVVLVNCLRRRRAGPWIPAWFRLGKTYVVHEDDRTTPYETLQRQPTNGSSYHTFE</sequence>
<dbReference type="InterPro" id="IPR036514">
    <property type="entry name" value="SGNH_hydro_sf"/>
</dbReference>
<feature type="signal peptide" evidence="2">
    <location>
        <begin position="1"/>
        <end position="19"/>
    </location>
</feature>
<protein>
    <submittedName>
        <fullName evidence="4">SGNH hydrolase-type esterase domain-containing protein</fullName>
    </submittedName>
</protein>
<dbReference type="SUPFAM" id="SSF52266">
    <property type="entry name" value="SGNH hydrolase"/>
    <property type="match status" value="1"/>
</dbReference>
<evidence type="ECO:0000313" key="4">
    <source>
        <dbReference type="EMBL" id="KAH7122589.1"/>
    </source>
</evidence>
<evidence type="ECO:0000259" key="3">
    <source>
        <dbReference type="Pfam" id="PF13472"/>
    </source>
</evidence>
<evidence type="ECO:0000256" key="2">
    <source>
        <dbReference type="SAM" id="SignalP"/>
    </source>
</evidence>
<dbReference type="EMBL" id="JAGMWT010000009">
    <property type="protein sequence ID" value="KAH7122589.1"/>
    <property type="molecule type" value="Genomic_DNA"/>
</dbReference>
<comment type="caution">
    <text evidence="4">The sequence shown here is derived from an EMBL/GenBank/DDBJ whole genome shotgun (WGS) entry which is preliminary data.</text>
</comment>
<evidence type="ECO:0000313" key="5">
    <source>
        <dbReference type="Proteomes" id="UP000700596"/>
    </source>
</evidence>
<feature type="chain" id="PRO_5040401262" evidence="2">
    <location>
        <begin position="20"/>
        <end position="446"/>
    </location>
</feature>
<gene>
    <name evidence="4" type="ORF">B0J11DRAFT_436918</name>
</gene>
<dbReference type="Pfam" id="PF13472">
    <property type="entry name" value="Lipase_GDSL_2"/>
    <property type="match status" value="1"/>
</dbReference>